<gene>
    <name evidence="1" type="ORF">KUF71_023785</name>
</gene>
<reference evidence="1" key="2">
    <citation type="journal article" date="2023" name="BMC Genomics">
        <title>Pest status, molecular evolution, and epigenetic factors derived from the genome assembly of Frankliniella fusca, a thysanopteran phytovirus vector.</title>
        <authorList>
            <person name="Catto M.A."/>
            <person name="Labadie P.E."/>
            <person name="Jacobson A.L."/>
            <person name="Kennedy G.G."/>
            <person name="Srinivasan R."/>
            <person name="Hunt B.G."/>
        </authorList>
    </citation>
    <scope>NUCLEOTIDE SEQUENCE</scope>
    <source>
        <strain evidence="1">PL_HMW_Pooled</strain>
    </source>
</reference>
<evidence type="ECO:0000313" key="2">
    <source>
        <dbReference type="Proteomes" id="UP001219518"/>
    </source>
</evidence>
<name>A0AAE1H419_9NEOP</name>
<sequence>MCRKSKSSLMELKDERTSFIWDIFESSGALRRNDLICLKNLCSNLKFFIPVKFLTRGEWIGTYV</sequence>
<comment type="caution">
    <text evidence="1">The sequence shown here is derived from an EMBL/GenBank/DDBJ whole genome shotgun (WGS) entry which is preliminary data.</text>
</comment>
<dbReference type="AlphaFoldDB" id="A0AAE1H419"/>
<keyword evidence="2" id="KW-1185">Reference proteome</keyword>
<dbReference type="Proteomes" id="UP001219518">
    <property type="component" value="Unassembled WGS sequence"/>
</dbReference>
<dbReference type="EMBL" id="JAHWGI010000376">
    <property type="protein sequence ID" value="KAK3914384.1"/>
    <property type="molecule type" value="Genomic_DNA"/>
</dbReference>
<organism evidence="1 2">
    <name type="scientific">Frankliniella fusca</name>
    <dbReference type="NCBI Taxonomy" id="407009"/>
    <lineage>
        <taxon>Eukaryota</taxon>
        <taxon>Metazoa</taxon>
        <taxon>Ecdysozoa</taxon>
        <taxon>Arthropoda</taxon>
        <taxon>Hexapoda</taxon>
        <taxon>Insecta</taxon>
        <taxon>Pterygota</taxon>
        <taxon>Neoptera</taxon>
        <taxon>Paraneoptera</taxon>
        <taxon>Thysanoptera</taxon>
        <taxon>Terebrantia</taxon>
        <taxon>Thripoidea</taxon>
        <taxon>Thripidae</taxon>
        <taxon>Frankliniella</taxon>
    </lineage>
</organism>
<accession>A0AAE1H419</accession>
<protein>
    <submittedName>
        <fullName evidence="1">Uncharacterized protein</fullName>
    </submittedName>
</protein>
<reference evidence="1" key="1">
    <citation type="submission" date="2021-07" db="EMBL/GenBank/DDBJ databases">
        <authorList>
            <person name="Catto M.A."/>
            <person name="Jacobson A."/>
            <person name="Kennedy G."/>
            <person name="Labadie P."/>
            <person name="Hunt B.G."/>
            <person name="Srinivasan R."/>
        </authorList>
    </citation>
    <scope>NUCLEOTIDE SEQUENCE</scope>
    <source>
        <strain evidence="1">PL_HMW_Pooled</strain>
        <tissue evidence="1">Head</tissue>
    </source>
</reference>
<proteinExistence type="predicted"/>
<evidence type="ECO:0000313" key="1">
    <source>
        <dbReference type="EMBL" id="KAK3914384.1"/>
    </source>
</evidence>